<accession>A0A4D9CUF2</accession>
<organism evidence="3 4">
    <name type="scientific">Nannochloropsis salina CCMP1776</name>
    <dbReference type="NCBI Taxonomy" id="1027361"/>
    <lineage>
        <taxon>Eukaryota</taxon>
        <taxon>Sar</taxon>
        <taxon>Stramenopiles</taxon>
        <taxon>Ochrophyta</taxon>
        <taxon>Eustigmatophyceae</taxon>
        <taxon>Eustigmatales</taxon>
        <taxon>Monodopsidaceae</taxon>
        <taxon>Microchloropsis</taxon>
        <taxon>Microchloropsis salina</taxon>
    </lineage>
</organism>
<name>A0A4D9CUF2_9STRA</name>
<dbReference type="Proteomes" id="UP000355283">
    <property type="component" value="Unassembled WGS sequence"/>
</dbReference>
<evidence type="ECO:0000256" key="2">
    <source>
        <dbReference type="SAM" id="SignalP"/>
    </source>
</evidence>
<feature type="signal peptide" evidence="2">
    <location>
        <begin position="1"/>
        <end position="22"/>
    </location>
</feature>
<proteinExistence type="predicted"/>
<keyword evidence="4" id="KW-1185">Reference proteome</keyword>
<gene>
    <name evidence="3" type="ORF">NSK_007509</name>
</gene>
<protein>
    <submittedName>
        <fullName evidence="3">Uncharacterized protein</fullName>
    </submittedName>
</protein>
<sequence>MRFHATTCTFYLLLGALALVHGDTMNTPNLRRAQEASAETTVEKVQEPATEASMPAVAAPDANTPNLRMDMPMPGAMDGMNMEEGPPTEGDDNHRKLWWWNKYNNWGWNDPWAWKYGQKYGGWNNGWNNGWGNQWNNGWNNGWNNNWNNGWNNGWGNNNWNNGMNNGWNNGGWNNGWGNNWNNGWNNGGWNQWNNVNRWNWV</sequence>
<keyword evidence="2" id="KW-0732">Signal</keyword>
<dbReference type="OrthoDB" id="202641at2759"/>
<comment type="caution">
    <text evidence="3">The sequence shown here is derived from an EMBL/GenBank/DDBJ whole genome shotgun (WGS) entry which is preliminary data.</text>
</comment>
<feature type="region of interest" description="Disordered" evidence="1">
    <location>
        <begin position="33"/>
        <end position="66"/>
    </location>
</feature>
<evidence type="ECO:0000256" key="1">
    <source>
        <dbReference type="SAM" id="MobiDB-lite"/>
    </source>
</evidence>
<dbReference type="EMBL" id="SDOX01000140">
    <property type="protein sequence ID" value="TFJ81165.1"/>
    <property type="molecule type" value="Genomic_DNA"/>
</dbReference>
<feature type="chain" id="PRO_5020038128" evidence="2">
    <location>
        <begin position="23"/>
        <end position="202"/>
    </location>
</feature>
<reference evidence="3 4" key="1">
    <citation type="submission" date="2019-01" db="EMBL/GenBank/DDBJ databases">
        <title>Nuclear Genome Assembly of the Microalgal Biofuel strain Nannochloropsis salina CCMP1776.</title>
        <authorList>
            <person name="Hovde B."/>
        </authorList>
    </citation>
    <scope>NUCLEOTIDE SEQUENCE [LARGE SCALE GENOMIC DNA]</scope>
    <source>
        <strain evidence="3 4">CCMP1776</strain>
    </source>
</reference>
<dbReference type="AlphaFoldDB" id="A0A4D9CUF2"/>
<evidence type="ECO:0000313" key="4">
    <source>
        <dbReference type="Proteomes" id="UP000355283"/>
    </source>
</evidence>
<evidence type="ECO:0000313" key="3">
    <source>
        <dbReference type="EMBL" id="TFJ81165.1"/>
    </source>
</evidence>